<dbReference type="InterPro" id="IPR050312">
    <property type="entry name" value="IolE/XylAMocC-like"/>
</dbReference>
<reference evidence="2" key="1">
    <citation type="submission" date="2018-05" db="EMBL/GenBank/DDBJ databases">
        <authorList>
            <person name="Lanie J.A."/>
            <person name="Ng W.-L."/>
            <person name="Kazmierczak K.M."/>
            <person name="Andrzejewski T.M."/>
            <person name="Davidsen T.M."/>
            <person name="Wayne K.J."/>
            <person name="Tettelin H."/>
            <person name="Glass J.I."/>
            <person name="Rusch D."/>
            <person name="Podicherti R."/>
            <person name="Tsui H.-C.T."/>
            <person name="Winkler M.E."/>
        </authorList>
    </citation>
    <scope>NUCLEOTIDE SEQUENCE</scope>
</reference>
<dbReference type="PANTHER" id="PTHR12110:SF53">
    <property type="entry name" value="BLR5974 PROTEIN"/>
    <property type="match status" value="1"/>
</dbReference>
<dbReference type="Pfam" id="PF01261">
    <property type="entry name" value="AP_endonuc_2"/>
    <property type="match status" value="1"/>
</dbReference>
<name>A0A382AM32_9ZZZZ</name>
<feature type="domain" description="Xylose isomerase-like TIM barrel" evidence="1">
    <location>
        <begin position="18"/>
        <end position="210"/>
    </location>
</feature>
<dbReference type="PANTHER" id="PTHR12110">
    <property type="entry name" value="HYDROXYPYRUVATE ISOMERASE"/>
    <property type="match status" value="1"/>
</dbReference>
<dbReference type="EMBL" id="UINC01025952">
    <property type="protein sequence ID" value="SVB02518.1"/>
    <property type="molecule type" value="Genomic_DNA"/>
</dbReference>
<dbReference type="InterPro" id="IPR013022">
    <property type="entry name" value="Xyl_isomerase-like_TIM-brl"/>
</dbReference>
<sequence length="237" mass="25870">MEWTLDQHRLHENPLLNSAGQAEISALSRHHELTIPSLTADCFMQAPFWKARGSERGALERDFLAVLRACVAAGLAIVVVPLVDNGRLESAEQEDTLVTFLQEQSGLLAREGVQVVFESDFGPAELARFIGRLDPALFGINYDIGNSAALGFNPEEEIAAYGRRILGVHVKDRALGGGTVPLGSGAADFDAVFGALQRVGYTGHYILQTARAADDDHVGVLCRYRDMTLEWLDRHEA</sequence>
<evidence type="ECO:0000259" key="1">
    <source>
        <dbReference type="Pfam" id="PF01261"/>
    </source>
</evidence>
<dbReference type="Gene3D" id="3.20.20.150">
    <property type="entry name" value="Divalent-metal-dependent TIM barrel enzymes"/>
    <property type="match status" value="1"/>
</dbReference>
<protein>
    <recommendedName>
        <fullName evidence="1">Xylose isomerase-like TIM barrel domain-containing protein</fullName>
    </recommendedName>
</protein>
<dbReference type="SUPFAM" id="SSF51658">
    <property type="entry name" value="Xylose isomerase-like"/>
    <property type="match status" value="1"/>
</dbReference>
<dbReference type="InterPro" id="IPR036237">
    <property type="entry name" value="Xyl_isomerase-like_sf"/>
</dbReference>
<organism evidence="2">
    <name type="scientific">marine metagenome</name>
    <dbReference type="NCBI Taxonomy" id="408172"/>
    <lineage>
        <taxon>unclassified sequences</taxon>
        <taxon>metagenomes</taxon>
        <taxon>ecological metagenomes</taxon>
    </lineage>
</organism>
<proteinExistence type="predicted"/>
<evidence type="ECO:0000313" key="2">
    <source>
        <dbReference type="EMBL" id="SVB02518.1"/>
    </source>
</evidence>
<accession>A0A382AM32</accession>
<dbReference type="AlphaFoldDB" id="A0A382AM32"/>
<gene>
    <name evidence="2" type="ORF">METZ01_LOCUS155372</name>
</gene>